<proteinExistence type="predicted"/>
<dbReference type="EMBL" id="QXGD01000420">
    <property type="protein sequence ID" value="KAE9240227.1"/>
    <property type="molecule type" value="Genomic_DNA"/>
</dbReference>
<evidence type="ECO:0000313" key="6">
    <source>
        <dbReference type="EMBL" id="KAE9238486.1"/>
    </source>
</evidence>
<evidence type="ECO:0000313" key="9">
    <source>
        <dbReference type="Proteomes" id="UP000429523"/>
    </source>
</evidence>
<dbReference type="AlphaFoldDB" id="A0A6A3F856"/>
<evidence type="ECO:0000313" key="14">
    <source>
        <dbReference type="Proteomes" id="UP000486351"/>
    </source>
</evidence>
<evidence type="ECO:0000313" key="3">
    <source>
        <dbReference type="EMBL" id="KAE9012930.1"/>
    </source>
</evidence>
<accession>A0A6A3F856</accession>
<protein>
    <submittedName>
        <fullName evidence="2">Uncharacterized protein</fullName>
    </submittedName>
</protein>
<dbReference type="Proteomes" id="UP000460718">
    <property type="component" value="Unassembled WGS sequence"/>
</dbReference>
<dbReference type="Proteomes" id="UP000441208">
    <property type="component" value="Unassembled WGS sequence"/>
</dbReference>
<comment type="caution">
    <text evidence="2">The sequence shown here is derived from an EMBL/GenBank/DDBJ whole genome shotgun (WGS) entry which is preliminary data.</text>
</comment>
<evidence type="ECO:0000313" key="12">
    <source>
        <dbReference type="Proteomes" id="UP000460718"/>
    </source>
</evidence>
<dbReference type="EMBL" id="QXFX01000174">
    <property type="protein sequence ID" value="KAE9127477.1"/>
    <property type="molecule type" value="Genomic_DNA"/>
</dbReference>
<feature type="compositionally biased region" description="Low complexity" evidence="1">
    <location>
        <begin position="12"/>
        <end position="23"/>
    </location>
</feature>
<evidence type="ECO:0000313" key="2">
    <source>
        <dbReference type="EMBL" id="KAE8940816.1"/>
    </source>
</evidence>
<dbReference type="EMBL" id="QXGC01000383">
    <property type="protein sequence ID" value="KAE9238486.1"/>
    <property type="molecule type" value="Genomic_DNA"/>
</dbReference>
<dbReference type="EMBL" id="QXFY01000384">
    <property type="protein sequence ID" value="KAE9345991.1"/>
    <property type="molecule type" value="Genomic_DNA"/>
</dbReference>
<dbReference type="Proteomes" id="UP000488956">
    <property type="component" value="Unassembled WGS sequence"/>
</dbReference>
<sequence length="67" mass="7567">MLKDCHKKTNRQQYPQAKKQAAYTRREEHWENDGQAEEVENQSDPVCKADQNVAAHVAAGDGETVGR</sequence>
<dbReference type="EMBL" id="QXGF01000402">
    <property type="protein sequence ID" value="KAE8940816.1"/>
    <property type="molecule type" value="Genomic_DNA"/>
</dbReference>
<evidence type="ECO:0000313" key="10">
    <source>
        <dbReference type="Proteomes" id="UP000440367"/>
    </source>
</evidence>
<dbReference type="EMBL" id="QXFZ01000716">
    <property type="protein sequence ID" value="KAE9107084.1"/>
    <property type="molecule type" value="Genomic_DNA"/>
</dbReference>
<evidence type="ECO:0000313" key="4">
    <source>
        <dbReference type="EMBL" id="KAE9107084.1"/>
    </source>
</evidence>
<evidence type="ECO:0000256" key="1">
    <source>
        <dbReference type="SAM" id="MobiDB-lite"/>
    </source>
</evidence>
<evidence type="ECO:0000313" key="13">
    <source>
        <dbReference type="Proteomes" id="UP000476176"/>
    </source>
</evidence>
<evidence type="ECO:0000313" key="11">
    <source>
        <dbReference type="Proteomes" id="UP000441208"/>
    </source>
</evidence>
<dbReference type="Proteomes" id="UP000476176">
    <property type="component" value="Unassembled WGS sequence"/>
</dbReference>
<dbReference type="EMBL" id="QXFW01000416">
    <property type="protein sequence ID" value="KAE9012930.1"/>
    <property type="molecule type" value="Genomic_DNA"/>
</dbReference>
<dbReference type="Proteomes" id="UP000440367">
    <property type="component" value="Unassembled WGS sequence"/>
</dbReference>
<evidence type="ECO:0000313" key="15">
    <source>
        <dbReference type="Proteomes" id="UP000488956"/>
    </source>
</evidence>
<dbReference type="Proteomes" id="UP000429523">
    <property type="component" value="Unassembled WGS sequence"/>
</dbReference>
<evidence type="ECO:0000313" key="8">
    <source>
        <dbReference type="EMBL" id="KAE9345991.1"/>
    </source>
</evidence>
<reference evidence="9 10" key="1">
    <citation type="submission" date="2018-08" db="EMBL/GenBank/DDBJ databases">
        <title>Genomic investigation of the strawberry pathogen Phytophthora fragariae indicates pathogenicity is determined by transcriptional variation in three key races.</title>
        <authorList>
            <person name="Adams T.M."/>
            <person name="Armitage A.D."/>
            <person name="Sobczyk M.K."/>
            <person name="Bates H.J."/>
            <person name="Dunwell J.M."/>
            <person name="Nellist C.F."/>
            <person name="Harrison R.J."/>
        </authorList>
    </citation>
    <scope>NUCLEOTIDE SEQUENCE [LARGE SCALE GENOMIC DNA]</scope>
    <source>
        <strain evidence="7 10">BC-1</strain>
        <strain evidence="6 13">BC-23</strain>
        <strain evidence="4 11">NOV-71</strain>
        <strain evidence="8 14">NOV-77</strain>
        <strain evidence="2 9">NOV-9</strain>
        <strain evidence="5 15">ONT-3</strain>
        <strain evidence="3 12">SCRP245</strain>
    </source>
</reference>
<feature type="region of interest" description="Disordered" evidence="1">
    <location>
        <begin position="1"/>
        <end position="44"/>
    </location>
</feature>
<name>A0A6A3F856_9STRA</name>
<feature type="compositionally biased region" description="Basic residues" evidence="1">
    <location>
        <begin position="1"/>
        <end position="10"/>
    </location>
</feature>
<gene>
    <name evidence="7" type="ORF">PF002_g9867</name>
    <name evidence="6" type="ORF">PF004_g8288</name>
    <name evidence="4" type="ORF">PF007_g13161</name>
    <name evidence="8" type="ORF">PF008_g8499</name>
    <name evidence="2" type="ORF">PF009_g9385</name>
    <name evidence="5" type="ORF">PF010_g4882</name>
    <name evidence="3" type="ORF">PF011_g8693</name>
</gene>
<dbReference type="Proteomes" id="UP000486351">
    <property type="component" value="Unassembled WGS sequence"/>
</dbReference>
<evidence type="ECO:0000313" key="5">
    <source>
        <dbReference type="EMBL" id="KAE9127477.1"/>
    </source>
</evidence>
<evidence type="ECO:0000313" key="7">
    <source>
        <dbReference type="EMBL" id="KAE9240227.1"/>
    </source>
</evidence>
<organism evidence="2 9">
    <name type="scientific">Phytophthora fragariae</name>
    <dbReference type="NCBI Taxonomy" id="53985"/>
    <lineage>
        <taxon>Eukaryota</taxon>
        <taxon>Sar</taxon>
        <taxon>Stramenopiles</taxon>
        <taxon>Oomycota</taxon>
        <taxon>Peronosporomycetes</taxon>
        <taxon>Peronosporales</taxon>
        <taxon>Peronosporaceae</taxon>
        <taxon>Phytophthora</taxon>
    </lineage>
</organism>